<dbReference type="Proteomes" id="UP000612899">
    <property type="component" value="Unassembled WGS sequence"/>
</dbReference>
<gene>
    <name evidence="4" type="primary">nodB</name>
    <name evidence="4" type="ORF">Rhe02_27850</name>
</gene>
<organism evidence="4 5">
    <name type="scientific">Rhizocola hellebori</name>
    <dbReference type="NCBI Taxonomy" id="1392758"/>
    <lineage>
        <taxon>Bacteria</taxon>
        <taxon>Bacillati</taxon>
        <taxon>Actinomycetota</taxon>
        <taxon>Actinomycetes</taxon>
        <taxon>Micromonosporales</taxon>
        <taxon>Micromonosporaceae</taxon>
        <taxon>Rhizocola</taxon>
    </lineage>
</organism>
<dbReference type="Gene3D" id="3.20.20.370">
    <property type="entry name" value="Glycoside hydrolase/deacetylase"/>
    <property type="match status" value="1"/>
</dbReference>
<keyword evidence="2" id="KW-0378">Hydrolase</keyword>
<evidence type="ECO:0000313" key="4">
    <source>
        <dbReference type="EMBL" id="GIH04718.1"/>
    </source>
</evidence>
<evidence type="ECO:0000259" key="3">
    <source>
        <dbReference type="PROSITE" id="PS51677"/>
    </source>
</evidence>
<accession>A0A8J3Q7J2</accession>
<dbReference type="GO" id="GO:0046872">
    <property type="term" value="F:metal ion binding"/>
    <property type="evidence" value="ECO:0007669"/>
    <property type="project" value="UniProtKB-KW"/>
</dbReference>
<feature type="domain" description="NodB homology" evidence="3">
    <location>
        <begin position="29"/>
        <end position="216"/>
    </location>
</feature>
<evidence type="ECO:0000256" key="1">
    <source>
        <dbReference type="ARBA" id="ARBA00022723"/>
    </source>
</evidence>
<dbReference type="InterPro" id="IPR002509">
    <property type="entry name" value="NODB_dom"/>
</dbReference>
<dbReference type="InterPro" id="IPR050248">
    <property type="entry name" value="Polysacc_deacetylase_ArnD"/>
</dbReference>
<dbReference type="SUPFAM" id="SSF88713">
    <property type="entry name" value="Glycoside hydrolase/deacetylase"/>
    <property type="match status" value="1"/>
</dbReference>
<dbReference type="GO" id="GO:0016020">
    <property type="term" value="C:membrane"/>
    <property type="evidence" value="ECO:0007669"/>
    <property type="project" value="TreeGrafter"/>
</dbReference>
<dbReference type="InterPro" id="IPR011330">
    <property type="entry name" value="Glyco_hydro/deAcase_b/a-brl"/>
</dbReference>
<dbReference type="PANTHER" id="PTHR10587:SF133">
    <property type="entry name" value="CHITIN DEACETYLASE 1-RELATED"/>
    <property type="match status" value="1"/>
</dbReference>
<dbReference type="AlphaFoldDB" id="A0A8J3Q7J2"/>
<evidence type="ECO:0000313" key="5">
    <source>
        <dbReference type="Proteomes" id="UP000612899"/>
    </source>
</evidence>
<keyword evidence="1" id="KW-0479">Metal-binding</keyword>
<sequence>MDCTGTATSDRTQATGTGPFGTVIATGSMDVALTFDDGPDPVNTPKVLDLLKQCGLKATFCVNGIKVANARSVIERIHNEGHTFCNHTWRHIRQLGSYGPDLIREDLTMTNNAIRSVVPDAKISYFRAPGGEWTADYVSVARSMGMTSLHWHLDTRDWESSQYGKGSSMVNHIINYVEGSCHPGSVILMHDYQKPDTTEALRTIMPWLKARFSVVALPRDGMASP</sequence>
<dbReference type="Pfam" id="PF01522">
    <property type="entry name" value="Polysacc_deac_1"/>
    <property type="match status" value="1"/>
</dbReference>
<dbReference type="EMBL" id="BONY01000014">
    <property type="protein sequence ID" value="GIH04718.1"/>
    <property type="molecule type" value="Genomic_DNA"/>
</dbReference>
<proteinExistence type="predicted"/>
<dbReference type="PROSITE" id="PS51677">
    <property type="entry name" value="NODB"/>
    <property type="match status" value="1"/>
</dbReference>
<evidence type="ECO:0000256" key="2">
    <source>
        <dbReference type="ARBA" id="ARBA00022801"/>
    </source>
</evidence>
<protein>
    <submittedName>
        <fullName evidence="4">Chitooligosaccharide deacetylase NodB</fullName>
    </submittedName>
</protein>
<dbReference type="CDD" id="cd10917">
    <property type="entry name" value="CE4_NodB_like_6s_7s"/>
    <property type="match status" value="1"/>
</dbReference>
<comment type="caution">
    <text evidence="4">The sequence shown here is derived from an EMBL/GenBank/DDBJ whole genome shotgun (WGS) entry which is preliminary data.</text>
</comment>
<reference evidence="4" key="1">
    <citation type="submission" date="2021-01" db="EMBL/GenBank/DDBJ databases">
        <title>Whole genome shotgun sequence of Rhizocola hellebori NBRC 109834.</title>
        <authorList>
            <person name="Komaki H."/>
            <person name="Tamura T."/>
        </authorList>
    </citation>
    <scope>NUCLEOTIDE SEQUENCE</scope>
    <source>
        <strain evidence="4">NBRC 109834</strain>
    </source>
</reference>
<dbReference type="GO" id="GO:0016810">
    <property type="term" value="F:hydrolase activity, acting on carbon-nitrogen (but not peptide) bonds"/>
    <property type="evidence" value="ECO:0007669"/>
    <property type="project" value="InterPro"/>
</dbReference>
<dbReference type="PANTHER" id="PTHR10587">
    <property type="entry name" value="GLYCOSYL TRANSFERASE-RELATED"/>
    <property type="match status" value="1"/>
</dbReference>
<dbReference type="GO" id="GO:0005975">
    <property type="term" value="P:carbohydrate metabolic process"/>
    <property type="evidence" value="ECO:0007669"/>
    <property type="project" value="InterPro"/>
</dbReference>
<name>A0A8J3Q7J2_9ACTN</name>
<keyword evidence="5" id="KW-1185">Reference proteome</keyword>